<keyword evidence="3" id="KW-1185">Reference proteome</keyword>
<gene>
    <name evidence="2" type="ORF">NQX30_06375</name>
</gene>
<keyword evidence="1" id="KW-1133">Transmembrane helix</keyword>
<reference evidence="2" key="2">
    <citation type="journal article" date="2023" name="Microbiome">
        <title>Synthase-selected sorting approach identifies a beta-lactone synthase in a nudibranch symbiotic bacterium.</title>
        <authorList>
            <person name="Dzunkova M."/>
            <person name="La Clair J.J."/>
            <person name="Tyml T."/>
            <person name="Doud D."/>
            <person name="Schulz F."/>
            <person name="Piquer-Esteban S."/>
            <person name="Porcel Sanchis D."/>
            <person name="Osborn A."/>
            <person name="Robinson D."/>
            <person name="Louie K.B."/>
            <person name="Bowen B.P."/>
            <person name="Bowers R.M."/>
            <person name="Lee J."/>
            <person name="Arnau V."/>
            <person name="Diaz-Villanueva W."/>
            <person name="Stepanauskas R."/>
            <person name="Gosliner T."/>
            <person name="Date S.V."/>
            <person name="Northen T.R."/>
            <person name="Cheng J.F."/>
            <person name="Burkart M.D."/>
            <person name="Woyke T."/>
        </authorList>
    </citation>
    <scope>NUCLEOTIDE SEQUENCE</scope>
    <source>
        <strain evidence="2">Df01</strain>
    </source>
</reference>
<keyword evidence="1" id="KW-0472">Membrane</keyword>
<proteinExistence type="predicted"/>
<name>A0ABT7QMR1_9GAMM</name>
<dbReference type="EMBL" id="JANQAO010000003">
    <property type="protein sequence ID" value="MDM5147992.1"/>
    <property type="molecule type" value="Genomic_DNA"/>
</dbReference>
<dbReference type="Proteomes" id="UP001168167">
    <property type="component" value="Unassembled WGS sequence"/>
</dbReference>
<keyword evidence="1" id="KW-0812">Transmembrane</keyword>
<accession>A0ABT7QMR1</accession>
<organism evidence="2 3">
    <name type="scientific">Candidatus Doriopsillibacter californiensis</name>
    <dbReference type="NCBI Taxonomy" id="2970740"/>
    <lineage>
        <taxon>Bacteria</taxon>
        <taxon>Pseudomonadati</taxon>
        <taxon>Pseudomonadota</taxon>
        <taxon>Gammaproteobacteria</taxon>
        <taxon>Candidatus Tethybacterales</taxon>
        <taxon>Candidatus Persebacteraceae</taxon>
        <taxon>Candidatus Doriopsillibacter</taxon>
    </lineage>
</organism>
<sequence>MAGKTHPYLEAAKISAFVFFTSVLIIFFLALYVGETIYENTSITSERVEKNMTPPGKLYSR</sequence>
<comment type="caution">
    <text evidence="2">The sequence shown here is derived from an EMBL/GenBank/DDBJ whole genome shotgun (WGS) entry which is preliminary data.</text>
</comment>
<feature type="transmembrane region" description="Helical" evidence="1">
    <location>
        <begin position="14"/>
        <end position="33"/>
    </location>
</feature>
<reference evidence="2" key="1">
    <citation type="submission" date="2022-08" db="EMBL/GenBank/DDBJ databases">
        <authorList>
            <person name="Dzunkova M."/>
            <person name="La Clair J."/>
            <person name="Tyml T."/>
            <person name="Doud D."/>
            <person name="Schulz F."/>
            <person name="Piquer S."/>
            <person name="Porcel Sanchis D."/>
            <person name="Osborn A."/>
            <person name="Robinson D."/>
            <person name="Louie K.B."/>
            <person name="Bowen B.P."/>
            <person name="Bowers R."/>
            <person name="Lee J."/>
            <person name="Arnau Llombart V."/>
            <person name="Diaz Villanueva W."/>
            <person name="Gosliner T."/>
            <person name="Northen T."/>
            <person name="Cheng J.-F."/>
            <person name="Burkart M.D."/>
            <person name="Woyke T."/>
        </authorList>
    </citation>
    <scope>NUCLEOTIDE SEQUENCE</scope>
    <source>
        <strain evidence="2">Df01</strain>
    </source>
</reference>
<protein>
    <submittedName>
        <fullName evidence="2">Uncharacterized protein</fullName>
    </submittedName>
</protein>
<evidence type="ECO:0000256" key="1">
    <source>
        <dbReference type="SAM" id="Phobius"/>
    </source>
</evidence>
<evidence type="ECO:0000313" key="2">
    <source>
        <dbReference type="EMBL" id="MDM5147992.1"/>
    </source>
</evidence>
<evidence type="ECO:0000313" key="3">
    <source>
        <dbReference type="Proteomes" id="UP001168167"/>
    </source>
</evidence>